<gene>
    <name evidence="2" type="ORF">VP395_04215</name>
</gene>
<proteinExistence type="predicted"/>
<dbReference type="Proteomes" id="UP001416393">
    <property type="component" value="Unassembled WGS sequence"/>
</dbReference>
<dbReference type="EMBL" id="JAZHYP010000002">
    <property type="protein sequence ID" value="MEN3322919.1"/>
    <property type="molecule type" value="Genomic_DNA"/>
</dbReference>
<comment type="caution">
    <text evidence="2">The sequence shown here is derived from an EMBL/GenBank/DDBJ whole genome shotgun (WGS) entry which is preliminary data.</text>
</comment>
<evidence type="ECO:0000313" key="2">
    <source>
        <dbReference type="EMBL" id="MEN3322919.1"/>
    </source>
</evidence>
<protein>
    <submittedName>
        <fullName evidence="2">Uncharacterized protein</fullName>
    </submittedName>
</protein>
<keyword evidence="3" id="KW-1185">Reference proteome</keyword>
<accession>A0ABV0ABQ0</accession>
<keyword evidence="1" id="KW-0732">Signal</keyword>
<evidence type="ECO:0000313" key="3">
    <source>
        <dbReference type="Proteomes" id="UP001416393"/>
    </source>
</evidence>
<name>A0ABV0ABQ0_9FLAO</name>
<evidence type="ECO:0000256" key="1">
    <source>
        <dbReference type="SAM" id="SignalP"/>
    </source>
</evidence>
<feature type="signal peptide" evidence="1">
    <location>
        <begin position="1"/>
        <end position="22"/>
    </location>
</feature>
<reference evidence="2 3" key="1">
    <citation type="submission" date="2024-01" db="EMBL/GenBank/DDBJ databases">
        <title>Mariniflexile litorale sp. nov., isolated from the shallow sediments of the Sea of Japan.</title>
        <authorList>
            <person name="Romanenko L."/>
            <person name="Bystritskaya E."/>
            <person name="Isaeva M."/>
        </authorList>
    </citation>
    <scope>NUCLEOTIDE SEQUENCE [LARGE SCALE GENOMIC DNA]</scope>
    <source>
        <strain evidence="2 3">KCTC 32427</strain>
    </source>
</reference>
<feature type="chain" id="PRO_5045098946" evidence="1">
    <location>
        <begin position="23"/>
        <end position="205"/>
    </location>
</feature>
<dbReference type="RefSeq" id="WP_346240477.1">
    <property type="nucleotide sequence ID" value="NZ_JAZHYP010000002.1"/>
</dbReference>
<organism evidence="2 3">
    <name type="scientific">Mariniflexile soesokkakense</name>
    <dbReference type="NCBI Taxonomy" id="1343160"/>
    <lineage>
        <taxon>Bacteria</taxon>
        <taxon>Pseudomonadati</taxon>
        <taxon>Bacteroidota</taxon>
        <taxon>Flavobacteriia</taxon>
        <taxon>Flavobacteriales</taxon>
        <taxon>Flavobacteriaceae</taxon>
        <taxon>Mariniflexile</taxon>
    </lineage>
</organism>
<sequence>MKAKWCISALIFIFTLLGVASHQQVPVPNQEIVLQFAQLDASSNQAQNTIAIVKKQLQNIGVNNIQVEEQAAGSYKISYYSNTDVAHVKKILSEEKELALGVLTSNRNEKPAKFPLKDQSSPYNLDVFEIHKQDANTGFGGTCGLELKYDYNRFFIPIASVPANENDVENIEQLEKEAYKFQKNVALTIDNTSHKIPEVRAGPNC</sequence>